<sequence>MSAHTQRWPSRISDLVRTVHEGLPGPRSLVLTSDAGDLTGACRDAAQQSGGMCIEIPCADGGGEPFRPLRGVIERILPIVHAEAIDLTRQLGAEIVAVHPRLAASFEITPVHTLDEIANTPSERRSHRESERSFRIVNGLARLLHGALDQCPSLKSGPIVLSWPSLHTADVGTLLAFRRLSRWANQAGSRLVLVASADPHHGPDVPEPAVPAELADCFSWREQHRRLLTGVLRQSLAETLPIEDAAPSPAERTVPAKAEPGDFQLVRRSLEAFAAGRAEEGSALAMRAMAPAAFALDYATVLLLCAHVVAVADNGEPFDQGAFDAAWQASAEAAHHPALEFAVQQPHTREELAGAAWRAAGFANSCLGSHETALRCYHQAARLARGHQQQAQALMYLGLITGKRLHRIDEAEAHIRAGIAEVTGDDVDVVGVLERCWLLNVNALMAYSGGRFKDAMRMAREAWATVRPIQSSEATHLKVNLVSNISVLYEKAGQPAEAVKVWEKFRALLGRANALFAKHYHFREAGLRLAAGQLDEALEAYQASFDQCEATTDPFHAQIVAEACAHVEFKKGAVAEAISWYERAVDAAWTVGDHERLPSMQATLAGLVDGSGSLDAVPPTKLNRPFDLVNVAN</sequence>
<organism evidence="1 2">
    <name type="scientific">Actinoplanes flavus</name>
    <dbReference type="NCBI Taxonomy" id="2820290"/>
    <lineage>
        <taxon>Bacteria</taxon>
        <taxon>Bacillati</taxon>
        <taxon>Actinomycetota</taxon>
        <taxon>Actinomycetes</taxon>
        <taxon>Micromonosporales</taxon>
        <taxon>Micromonosporaceae</taxon>
        <taxon>Actinoplanes</taxon>
    </lineage>
</organism>
<dbReference type="Gene3D" id="1.25.40.10">
    <property type="entry name" value="Tetratricopeptide repeat domain"/>
    <property type="match status" value="2"/>
</dbReference>
<evidence type="ECO:0000313" key="1">
    <source>
        <dbReference type="EMBL" id="MBO3738109.1"/>
    </source>
</evidence>
<gene>
    <name evidence="1" type="ORF">J5X75_11300</name>
</gene>
<protein>
    <submittedName>
        <fullName evidence="1">Tetratricopeptide repeat protein</fullName>
    </submittedName>
</protein>
<name>A0ABS3UH42_9ACTN</name>
<dbReference type="RefSeq" id="WP_208467297.1">
    <property type="nucleotide sequence ID" value="NZ_JAGFNS010000006.1"/>
</dbReference>
<accession>A0ABS3UH42</accession>
<dbReference type="EMBL" id="JAGFNS010000006">
    <property type="protein sequence ID" value="MBO3738109.1"/>
    <property type="molecule type" value="Genomic_DNA"/>
</dbReference>
<dbReference type="InterPro" id="IPR011990">
    <property type="entry name" value="TPR-like_helical_dom_sf"/>
</dbReference>
<comment type="caution">
    <text evidence="1">The sequence shown here is derived from an EMBL/GenBank/DDBJ whole genome shotgun (WGS) entry which is preliminary data.</text>
</comment>
<dbReference type="Proteomes" id="UP000679690">
    <property type="component" value="Unassembled WGS sequence"/>
</dbReference>
<keyword evidence="2" id="KW-1185">Reference proteome</keyword>
<evidence type="ECO:0000313" key="2">
    <source>
        <dbReference type="Proteomes" id="UP000679690"/>
    </source>
</evidence>
<reference evidence="1 2" key="1">
    <citation type="submission" date="2021-03" db="EMBL/GenBank/DDBJ databases">
        <title>Actinoplanes flavus sp. nov., a novel actinomycete isolated from Coconut Palm rhizosphere soil.</title>
        <authorList>
            <person name="Luo X."/>
        </authorList>
    </citation>
    <scope>NUCLEOTIDE SEQUENCE [LARGE SCALE GENOMIC DNA]</scope>
    <source>
        <strain evidence="1 2">NEAU-H7</strain>
    </source>
</reference>
<proteinExistence type="predicted"/>
<dbReference type="SUPFAM" id="SSF48452">
    <property type="entry name" value="TPR-like"/>
    <property type="match status" value="2"/>
</dbReference>